<keyword evidence="1" id="KW-0732">Signal</keyword>
<evidence type="ECO:0000256" key="1">
    <source>
        <dbReference type="SAM" id="SignalP"/>
    </source>
</evidence>
<dbReference type="Proteomes" id="UP001066276">
    <property type="component" value="Chromosome 7"/>
</dbReference>
<feature type="chain" id="PRO_5043787370" description="Secreted protein" evidence="1">
    <location>
        <begin position="20"/>
        <end position="101"/>
    </location>
</feature>
<reference evidence="2" key="1">
    <citation type="journal article" date="2022" name="bioRxiv">
        <title>Sequencing and chromosome-scale assembly of the giantPleurodeles waltlgenome.</title>
        <authorList>
            <person name="Brown T."/>
            <person name="Elewa A."/>
            <person name="Iarovenko S."/>
            <person name="Subramanian E."/>
            <person name="Araus A.J."/>
            <person name="Petzold A."/>
            <person name="Susuki M."/>
            <person name="Suzuki K.-i.T."/>
            <person name="Hayashi T."/>
            <person name="Toyoda A."/>
            <person name="Oliveira C."/>
            <person name="Osipova E."/>
            <person name="Leigh N.D."/>
            <person name="Simon A."/>
            <person name="Yun M.H."/>
        </authorList>
    </citation>
    <scope>NUCLEOTIDE SEQUENCE</scope>
    <source>
        <strain evidence="2">20211129_DDA</strain>
        <tissue evidence="2">Liver</tissue>
    </source>
</reference>
<dbReference type="EMBL" id="JANPWB010000011">
    <property type="protein sequence ID" value="KAJ1129646.1"/>
    <property type="molecule type" value="Genomic_DNA"/>
</dbReference>
<organism evidence="2 3">
    <name type="scientific">Pleurodeles waltl</name>
    <name type="common">Iberian ribbed newt</name>
    <dbReference type="NCBI Taxonomy" id="8319"/>
    <lineage>
        <taxon>Eukaryota</taxon>
        <taxon>Metazoa</taxon>
        <taxon>Chordata</taxon>
        <taxon>Craniata</taxon>
        <taxon>Vertebrata</taxon>
        <taxon>Euteleostomi</taxon>
        <taxon>Amphibia</taxon>
        <taxon>Batrachia</taxon>
        <taxon>Caudata</taxon>
        <taxon>Salamandroidea</taxon>
        <taxon>Salamandridae</taxon>
        <taxon>Pleurodelinae</taxon>
        <taxon>Pleurodeles</taxon>
    </lineage>
</organism>
<sequence length="101" mass="10637">MRAMVSPLSTLVLMSSVQAMRAVSVLWFLGNPDWGASMEVVGEGVAEVLGGWGGVDDAGFGLGEFFDDGKEFLAVVCVVVYAFFVEGPFGGPDELVMFAHG</sequence>
<evidence type="ECO:0000313" key="2">
    <source>
        <dbReference type="EMBL" id="KAJ1129646.1"/>
    </source>
</evidence>
<gene>
    <name evidence="2" type="ORF">NDU88_008012</name>
</gene>
<dbReference type="AlphaFoldDB" id="A0AAV7PNA6"/>
<feature type="signal peptide" evidence="1">
    <location>
        <begin position="1"/>
        <end position="19"/>
    </location>
</feature>
<proteinExistence type="predicted"/>
<evidence type="ECO:0000313" key="3">
    <source>
        <dbReference type="Proteomes" id="UP001066276"/>
    </source>
</evidence>
<comment type="caution">
    <text evidence="2">The sequence shown here is derived from an EMBL/GenBank/DDBJ whole genome shotgun (WGS) entry which is preliminary data.</text>
</comment>
<accession>A0AAV7PNA6</accession>
<name>A0AAV7PNA6_PLEWA</name>
<keyword evidence="3" id="KW-1185">Reference proteome</keyword>
<evidence type="ECO:0008006" key="4">
    <source>
        <dbReference type="Google" id="ProtNLM"/>
    </source>
</evidence>
<protein>
    <recommendedName>
        <fullName evidence="4">Secreted protein</fullName>
    </recommendedName>
</protein>